<organism evidence="1">
    <name type="scientific">marine sediment metagenome</name>
    <dbReference type="NCBI Taxonomy" id="412755"/>
    <lineage>
        <taxon>unclassified sequences</taxon>
        <taxon>metagenomes</taxon>
        <taxon>ecological metagenomes</taxon>
    </lineage>
</organism>
<feature type="non-terminal residue" evidence="1">
    <location>
        <position position="1"/>
    </location>
</feature>
<dbReference type="AlphaFoldDB" id="A0A0F9A3R3"/>
<dbReference type="EMBL" id="LAZR01048056">
    <property type="protein sequence ID" value="KKK92790.1"/>
    <property type="molecule type" value="Genomic_DNA"/>
</dbReference>
<proteinExistence type="predicted"/>
<name>A0A0F9A3R3_9ZZZZ</name>
<sequence>YYKKLLKKVQVKIFYKLISFLSALLSSMEILQANISYFILKNGFSQTGKYKN</sequence>
<protein>
    <submittedName>
        <fullName evidence="1">Uncharacterized protein</fullName>
    </submittedName>
</protein>
<comment type="caution">
    <text evidence="1">The sequence shown here is derived from an EMBL/GenBank/DDBJ whole genome shotgun (WGS) entry which is preliminary data.</text>
</comment>
<accession>A0A0F9A3R3</accession>
<evidence type="ECO:0000313" key="1">
    <source>
        <dbReference type="EMBL" id="KKK92790.1"/>
    </source>
</evidence>
<gene>
    <name evidence="1" type="ORF">LCGC14_2699400</name>
</gene>
<reference evidence="1" key="1">
    <citation type="journal article" date="2015" name="Nature">
        <title>Complex archaea that bridge the gap between prokaryotes and eukaryotes.</title>
        <authorList>
            <person name="Spang A."/>
            <person name="Saw J.H."/>
            <person name="Jorgensen S.L."/>
            <person name="Zaremba-Niedzwiedzka K."/>
            <person name="Martijn J."/>
            <person name="Lind A.E."/>
            <person name="van Eijk R."/>
            <person name="Schleper C."/>
            <person name="Guy L."/>
            <person name="Ettema T.J."/>
        </authorList>
    </citation>
    <scope>NUCLEOTIDE SEQUENCE</scope>
</reference>